<sequence length="604" mass="65956">MVLSFIYGPATKTWKHGIRQTLHPELSIDIESLWDEFLDSFCEIWVHYTESTVPTVAPVTQTSIEDLLITLAAKELLPHHASGTIDLTMDKDTDDWSPFTPHIPISPPSLVSILTQIAPIDELPLQPSPKIDNRSNNKSKTPTVSPLPPRMDKLPADTSPPQLPLVTANILYNPVVDETLPAEHRTFEHLTVISTSKHIEDVPTRLALIPTDSLQYSHAFAKRKYTLTRRSILSPKECIFHSPGPLIHPFDDSNGLLNSLPDLVRLARLAKSLRLLPESSTVADPFHDDLMRRNDSIHLEGPSQQSFSKAHDFASSRAFMPLTSLTVPLPSPPPSRSTVCSIPVALLGQSDVPMGHPSLSCTSDLIRTQRLGTAIFVSSPAPSLILILQSSQMLASTPVPQLSAFPSCGVVLLSADLLGSISVSIQTLDLHPSTALPSSPHSLIPLCSGHPSLVPSPNSSPLLDAASQPPLVALEDNTSKRGVKISHTSVFDHQNAPKGHKGRRRQLDALRTSPNPVPEITVPIKEAYYPSLFLSHAFEQPQDPDNSERNTTHTTPYPSNHAQARQSRATKRAHAARDDAHQQTEVKDSEINTAQTNHSAANGR</sequence>
<feature type="compositionally biased region" description="Basic and acidic residues" evidence="1">
    <location>
        <begin position="575"/>
        <end position="590"/>
    </location>
</feature>
<feature type="compositionally biased region" description="Polar residues" evidence="1">
    <location>
        <begin position="552"/>
        <end position="567"/>
    </location>
</feature>
<accession>A0AAD4LBJ8</accession>
<protein>
    <submittedName>
        <fullName evidence="2">Uncharacterized protein</fullName>
    </submittedName>
</protein>
<dbReference type="AlphaFoldDB" id="A0AAD4LBJ8"/>
<dbReference type="EMBL" id="JAKELL010000062">
    <property type="protein sequence ID" value="KAH8985519.1"/>
    <property type="molecule type" value="Genomic_DNA"/>
</dbReference>
<evidence type="ECO:0000313" key="2">
    <source>
        <dbReference type="EMBL" id="KAH8985519.1"/>
    </source>
</evidence>
<evidence type="ECO:0000256" key="1">
    <source>
        <dbReference type="SAM" id="MobiDB-lite"/>
    </source>
</evidence>
<dbReference type="Proteomes" id="UP001201163">
    <property type="component" value="Unassembled WGS sequence"/>
</dbReference>
<evidence type="ECO:0000313" key="3">
    <source>
        <dbReference type="Proteomes" id="UP001201163"/>
    </source>
</evidence>
<reference evidence="2" key="1">
    <citation type="submission" date="2022-01" db="EMBL/GenBank/DDBJ databases">
        <title>Comparative genomics reveals a dynamic genome evolution in the ectomycorrhizal milk-cap (Lactarius) mushrooms.</title>
        <authorList>
            <consortium name="DOE Joint Genome Institute"/>
            <person name="Lebreton A."/>
            <person name="Tang N."/>
            <person name="Kuo A."/>
            <person name="LaButti K."/>
            <person name="Drula E."/>
            <person name="Barry K."/>
            <person name="Clum A."/>
            <person name="Lipzen A."/>
            <person name="Mousain D."/>
            <person name="Ng V."/>
            <person name="Wang R."/>
            <person name="Wang X."/>
            <person name="Dai Y."/>
            <person name="Henrissat B."/>
            <person name="Grigoriev I.V."/>
            <person name="Guerin-Laguette A."/>
            <person name="Yu F."/>
            <person name="Martin F.M."/>
        </authorList>
    </citation>
    <scope>NUCLEOTIDE SEQUENCE</scope>
    <source>
        <strain evidence="2">QP</strain>
    </source>
</reference>
<feature type="region of interest" description="Disordered" evidence="1">
    <location>
        <begin position="487"/>
        <end position="518"/>
    </location>
</feature>
<organism evidence="2 3">
    <name type="scientific">Lactarius akahatsu</name>
    <dbReference type="NCBI Taxonomy" id="416441"/>
    <lineage>
        <taxon>Eukaryota</taxon>
        <taxon>Fungi</taxon>
        <taxon>Dikarya</taxon>
        <taxon>Basidiomycota</taxon>
        <taxon>Agaricomycotina</taxon>
        <taxon>Agaricomycetes</taxon>
        <taxon>Russulales</taxon>
        <taxon>Russulaceae</taxon>
        <taxon>Lactarius</taxon>
    </lineage>
</organism>
<proteinExistence type="predicted"/>
<feature type="compositionally biased region" description="Polar residues" evidence="1">
    <location>
        <begin position="134"/>
        <end position="144"/>
    </location>
</feature>
<keyword evidence="3" id="KW-1185">Reference proteome</keyword>
<feature type="region of interest" description="Disordered" evidence="1">
    <location>
        <begin position="538"/>
        <end position="604"/>
    </location>
</feature>
<gene>
    <name evidence="2" type="ORF">EDB92DRAFT_1818580</name>
</gene>
<name>A0AAD4LBJ8_9AGAM</name>
<feature type="compositionally biased region" description="Polar residues" evidence="1">
    <location>
        <begin position="591"/>
        <end position="604"/>
    </location>
</feature>
<feature type="region of interest" description="Disordered" evidence="1">
    <location>
        <begin position="124"/>
        <end position="154"/>
    </location>
</feature>
<comment type="caution">
    <text evidence="2">The sequence shown here is derived from an EMBL/GenBank/DDBJ whole genome shotgun (WGS) entry which is preliminary data.</text>
</comment>